<dbReference type="GO" id="GO:0016874">
    <property type="term" value="F:ligase activity"/>
    <property type="evidence" value="ECO:0007669"/>
    <property type="project" value="UniProtKB-KW"/>
</dbReference>
<evidence type="ECO:0000256" key="3">
    <source>
        <dbReference type="ARBA" id="ARBA00022989"/>
    </source>
</evidence>
<dbReference type="InterPro" id="IPR051533">
    <property type="entry name" value="WaaL-like"/>
</dbReference>
<evidence type="ECO:0000256" key="2">
    <source>
        <dbReference type="ARBA" id="ARBA00022692"/>
    </source>
</evidence>
<dbReference type="Proteomes" id="UP000641025">
    <property type="component" value="Unassembled WGS sequence"/>
</dbReference>
<feature type="domain" description="O-antigen ligase-related" evidence="6">
    <location>
        <begin position="208"/>
        <end position="337"/>
    </location>
</feature>
<keyword evidence="8" id="KW-1185">Reference proteome</keyword>
<feature type="transmembrane region" description="Helical" evidence="5">
    <location>
        <begin position="77"/>
        <end position="99"/>
    </location>
</feature>
<comment type="subcellular location">
    <subcellularLocation>
        <location evidence="1">Membrane</location>
        <topology evidence="1">Multi-pass membrane protein</topology>
    </subcellularLocation>
</comment>
<gene>
    <name evidence="7" type="ORF">JFN90_14925</name>
</gene>
<accession>A0ABS0YU34</accession>
<feature type="transmembrane region" description="Helical" evidence="5">
    <location>
        <begin position="240"/>
        <end position="257"/>
    </location>
</feature>
<feature type="transmembrane region" description="Helical" evidence="5">
    <location>
        <begin position="172"/>
        <end position="190"/>
    </location>
</feature>
<evidence type="ECO:0000259" key="6">
    <source>
        <dbReference type="Pfam" id="PF04932"/>
    </source>
</evidence>
<reference evidence="7 8" key="1">
    <citation type="submission" date="2020-12" db="EMBL/GenBank/DDBJ databases">
        <title>Geomonas sp. Red259, isolated from paddy soil.</title>
        <authorList>
            <person name="Xu Z."/>
            <person name="Zhang Z."/>
            <person name="Masuda Y."/>
            <person name="Itoh H."/>
            <person name="Senoo K."/>
        </authorList>
    </citation>
    <scope>NUCLEOTIDE SEQUENCE [LARGE SCALE GENOMIC DNA]</scope>
    <source>
        <strain evidence="7 8">Red259</strain>
    </source>
</reference>
<feature type="transmembrane region" description="Helical" evidence="5">
    <location>
        <begin position="202"/>
        <end position="234"/>
    </location>
</feature>
<evidence type="ECO:0000256" key="5">
    <source>
        <dbReference type="SAM" id="Phobius"/>
    </source>
</evidence>
<keyword evidence="7" id="KW-0436">Ligase</keyword>
<comment type="caution">
    <text evidence="7">The sequence shown here is derived from an EMBL/GenBank/DDBJ whole genome shotgun (WGS) entry which is preliminary data.</text>
</comment>
<evidence type="ECO:0000256" key="1">
    <source>
        <dbReference type="ARBA" id="ARBA00004141"/>
    </source>
</evidence>
<keyword evidence="2 5" id="KW-0812">Transmembrane</keyword>
<name>A0ABS0YU34_9BACT</name>
<evidence type="ECO:0000256" key="4">
    <source>
        <dbReference type="ARBA" id="ARBA00023136"/>
    </source>
</evidence>
<protein>
    <submittedName>
        <fullName evidence="7">O-antigen ligase family protein</fullName>
    </submittedName>
</protein>
<dbReference type="PANTHER" id="PTHR37422">
    <property type="entry name" value="TEICHURONIC ACID BIOSYNTHESIS PROTEIN TUAE"/>
    <property type="match status" value="1"/>
</dbReference>
<organism evidence="7 8">
    <name type="scientific">Geomonas propionica</name>
    <dbReference type="NCBI Taxonomy" id="2798582"/>
    <lineage>
        <taxon>Bacteria</taxon>
        <taxon>Pseudomonadati</taxon>
        <taxon>Thermodesulfobacteriota</taxon>
        <taxon>Desulfuromonadia</taxon>
        <taxon>Geobacterales</taxon>
        <taxon>Geobacteraceae</taxon>
        <taxon>Geomonas</taxon>
    </lineage>
</organism>
<evidence type="ECO:0000313" key="8">
    <source>
        <dbReference type="Proteomes" id="UP000641025"/>
    </source>
</evidence>
<dbReference type="Pfam" id="PF04932">
    <property type="entry name" value="Wzy_C"/>
    <property type="match status" value="1"/>
</dbReference>
<keyword evidence="4 5" id="KW-0472">Membrane</keyword>
<evidence type="ECO:0000313" key="7">
    <source>
        <dbReference type="EMBL" id="MBJ6801426.1"/>
    </source>
</evidence>
<dbReference type="PANTHER" id="PTHR37422:SF13">
    <property type="entry name" value="LIPOPOLYSACCHARIDE BIOSYNTHESIS PROTEIN PA4999-RELATED"/>
    <property type="match status" value="1"/>
</dbReference>
<feature type="transmembrane region" description="Helical" evidence="5">
    <location>
        <begin position="320"/>
        <end position="345"/>
    </location>
</feature>
<proteinExistence type="predicted"/>
<sequence>MSKLYFIRVKDIWQSLSAQDTLFWLANIYLFLEYVRPQTLYPSIAVLPFARITIALGMFFLLLGNLNKFVKNPVNKLMIMMLLVILISSANALSPGIAFGKVSEFISWLFIYFIIVNAINTEDRFLIFMLAFLLYSFKMSQFSFLNWVATGFSFRREGTGGGPGWFNNSGEFGIQMCIFLPLASCFYYALHHHWSKVKKVFFILFPLTALTGAISCSSRGALVGVAGILLFMMFKTKNKLKVLFLVIITVCLAFVLLPDKQKERLVASGQDNTSVSRLQLWEVGLDMVRRHPVLGVGYKNWGVAQAEVYGTQNQLLPHNVFIECAAELGLSGLVCFVLLIGYTFYNNHQSRELLKSSVDGRFLSLMADGLDAALVGFLVSGFFVTVLYYPYFWINLSMTVALRNIAGSRGETTQVVAHNAELSLQQVGA</sequence>
<dbReference type="EMBL" id="JAEMHK010000011">
    <property type="protein sequence ID" value="MBJ6801426.1"/>
    <property type="molecule type" value="Genomic_DNA"/>
</dbReference>
<dbReference type="RefSeq" id="WP_199395919.1">
    <property type="nucleotide sequence ID" value="NZ_JAEMHK010000011.1"/>
</dbReference>
<keyword evidence="3 5" id="KW-1133">Transmembrane helix</keyword>
<feature type="transmembrane region" description="Helical" evidence="5">
    <location>
        <begin position="44"/>
        <end position="65"/>
    </location>
</feature>
<feature type="transmembrane region" description="Helical" evidence="5">
    <location>
        <begin position="372"/>
        <end position="394"/>
    </location>
</feature>
<dbReference type="InterPro" id="IPR007016">
    <property type="entry name" value="O-antigen_ligase-rel_domated"/>
</dbReference>
<feature type="transmembrane region" description="Helical" evidence="5">
    <location>
        <begin position="105"/>
        <end position="120"/>
    </location>
</feature>